<evidence type="ECO:0000313" key="3">
    <source>
        <dbReference type="Proteomes" id="UP000007264"/>
    </source>
</evidence>
<dbReference type="AlphaFoldDB" id="I0YI71"/>
<dbReference type="RefSeq" id="XP_005642634.1">
    <property type="nucleotide sequence ID" value="XM_005642577.1"/>
</dbReference>
<sequence length="582" mass="65222">MWRPQDLTTPLIRNSKSSLDVHWTCERGRPLISGHFVGTAAAPHCTCCDLDYSQPLATAMMRFLHIPTMDDVEPFFEKLRLAARDTIGHVVLSDTHNWQVTCMNCRIVLCVAAMGNGQVRLVKNEMGHEVPKGNQLWCFTCASRLSTDAQQICKLYPLVTEKSCLALLHFIQKAGPRKVENDEPKSSTGSTLGGETAVDFQQLLESTDDTELYRTVVDSSHCLNFTTPEENDQLGSEIEAERHSAAMEIALKYTCHPKKGFYLRGNIVAKGSGPGTMNTIERFITTRRGGDEHFFTHPRDCHLGLVDIHKSSMFMMGGIPTGTKQHADAAQGSNTLFDVQNLPTHMLRKLDRLLTTDQKIRATAAKAGGYFATWWFCKPAVAADLNTYLAETYKGSGGLMAKHRDGEWRLTVEEMEAAQAAMGLDERDRYNIQIYHQKAGETLYVPSGWIHQVINHRPNIKIVWDFLEPKMLDRYVWTHEHINTKLFDPNAGQPGDYSNWSTWMDAEIQEIAKECPAFLHSKRTLPPDNQGEIDTDLAPDQETHATAAEEGGSSATWWFLNPAKIYDSNACLAETHMATMAS</sequence>
<comment type="caution">
    <text evidence="2">The sequence shown here is derived from an EMBL/GenBank/DDBJ whole genome shotgun (WGS) entry which is preliminary data.</text>
</comment>
<dbReference type="InterPro" id="IPR011051">
    <property type="entry name" value="RmlC_Cupin_sf"/>
</dbReference>
<dbReference type="EMBL" id="AGSI01000027">
    <property type="protein sequence ID" value="EIE18090.1"/>
    <property type="molecule type" value="Genomic_DNA"/>
</dbReference>
<dbReference type="Proteomes" id="UP000007264">
    <property type="component" value="Unassembled WGS sequence"/>
</dbReference>
<dbReference type="Pfam" id="PF02373">
    <property type="entry name" value="JmjC"/>
    <property type="match status" value="1"/>
</dbReference>
<keyword evidence="3" id="KW-1185">Reference proteome</keyword>
<dbReference type="GeneID" id="17036046"/>
<dbReference type="PROSITE" id="PS51184">
    <property type="entry name" value="JMJC"/>
    <property type="match status" value="1"/>
</dbReference>
<feature type="domain" description="JmjC" evidence="1">
    <location>
        <begin position="286"/>
        <end position="483"/>
    </location>
</feature>
<proteinExistence type="predicted"/>
<dbReference type="SUPFAM" id="SSF51197">
    <property type="entry name" value="Clavaminate synthase-like"/>
    <property type="match status" value="1"/>
</dbReference>
<dbReference type="InterPro" id="IPR003347">
    <property type="entry name" value="JmjC_dom"/>
</dbReference>
<dbReference type="OrthoDB" id="1667110at2759"/>
<dbReference type="SUPFAM" id="SSF51182">
    <property type="entry name" value="RmlC-like cupins"/>
    <property type="match status" value="1"/>
</dbReference>
<evidence type="ECO:0000259" key="1">
    <source>
        <dbReference type="PROSITE" id="PS51184"/>
    </source>
</evidence>
<gene>
    <name evidence="2" type="ORF">COCSUDRAFT_60582</name>
</gene>
<organism evidence="2 3">
    <name type="scientific">Coccomyxa subellipsoidea (strain C-169)</name>
    <name type="common">Green microalga</name>
    <dbReference type="NCBI Taxonomy" id="574566"/>
    <lineage>
        <taxon>Eukaryota</taxon>
        <taxon>Viridiplantae</taxon>
        <taxon>Chlorophyta</taxon>
        <taxon>core chlorophytes</taxon>
        <taxon>Trebouxiophyceae</taxon>
        <taxon>Trebouxiophyceae incertae sedis</taxon>
        <taxon>Coccomyxaceae</taxon>
        <taxon>Coccomyxa</taxon>
        <taxon>Coccomyxa subellipsoidea</taxon>
    </lineage>
</organism>
<evidence type="ECO:0000313" key="2">
    <source>
        <dbReference type="EMBL" id="EIE18090.1"/>
    </source>
</evidence>
<reference evidence="2 3" key="1">
    <citation type="journal article" date="2012" name="Genome Biol.">
        <title>The genome of the polar eukaryotic microalga coccomyxa subellipsoidea reveals traits of cold adaptation.</title>
        <authorList>
            <person name="Blanc G."/>
            <person name="Agarkova I."/>
            <person name="Grimwood J."/>
            <person name="Kuo A."/>
            <person name="Brueggeman A."/>
            <person name="Dunigan D."/>
            <person name="Gurnon J."/>
            <person name="Ladunga I."/>
            <person name="Lindquist E."/>
            <person name="Lucas S."/>
            <person name="Pangilinan J."/>
            <person name="Proschold T."/>
            <person name="Salamov A."/>
            <person name="Schmutz J."/>
            <person name="Weeks D."/>
            <person name="Yamada T."/>
            <person name="Claverie J.M."/>
            <person name="Grigoriev I."/>
            <person name="Van Etten J."/>
            <person name="Lomsadze A."/>
            <person name="Borodovsky M."/>
        </authorList>
    </citation>
    <scope>NUCLEOTIDE SEQUENCE [LARGE SCALE GENOMIC DNA]</scope>
    <source>
        <strain evidence="2 3">C-169</strain>
    </source>
</reference>
<name>I0YI71_COCSC</name>
<dbReference type="Gene3D" id="2.60.120.650">
    <property type="entry name" value="Cupin"/>
    <property type="match status" value="1"/>
</dbReference>
<dbReference type="KEGG" id="csl:COCSUDRAFT_60582"/>
<accession>I0YI71</accession>
<protein>
    <recommendedName>
        <fullName evidence="1">JmjC domain-containing protein</fullName>
    </recommendedName>
</protein>